<dbReference type="Gene3D" id="2.60.40.10">
    <property type="entry name" value="Immunoglobulins"/>
    <property type="match status" value="2"/>
</dbReference>
<keyword evidence="3" id="KW-1185">Reference proteome</keyword>
<proteinExistence type="predicted"/>
<organism evidence="2 3">
    <name type="scientific">Terrabacter tumescens</name>
    <dbReference type="NCBI Taxonomy" id="60443"/>
    <lineage>
        <taxon>Bacteria</taxon>
        <taxon>Bacillati</taxon>
        <taxon>Actinomycetota</taxon>
        <taxon>Actinomycetes</taxon>
        <taxon>Micrococcales</taxon>
        <taxon>Intrasporangiaceae</taxon>
        <taxon>Terrabacter</taxon>
    </lineage>
</organism>
<dbReference type="EMBL" id="BMNZ01000001">
    <property type="protein sequence ID" value="GGM84290.1"/>
    <property type="molecule type" value="Genomic_DNA"/>
</dbReference>
<evidence type="ECO:0000259" key="1">
    <source>
        <dbReference type="Pfam" id="PF16640"/>
    </source>
</evidence>
<sequence>MTYTATVSAVAPGGGTPAGSVTFKDGATTLACTGGTQTLSSGAATCVVAHGSAGTRGITATYAGSANHGSSTSAAVTQVVNAASTTTSLTTSAATATTGQSVTFSATVAPVAPGGGVPTGTVSFKDGSATISCSSGTPTLNAFGIATCTTSFGAAGSRTITATYVGSSNHLSSTSGAVTESVVNPSAVGLAFAGVTVDGTSVVPACTGSAASGYACTVSGGNNAVVSALVGFVDSTGDPIAYSSATETVSWTATGKTAGSGTVTVAPNATASTAKVSATKTGSNAASITVTYTTASGATWTATLTVS</sequence>
<evidence type="ECO:0000313" key="2">
    <source>
        <dbReference type="EMBL" id="GGM84290.1"/>
    </source>
</evidence>
<dbReference type="Pfam" id="PF16640">
    <property type="entry name" value="Big_3_5"/>
    <property type="match status" value="2"/>
</dbReference>
<dbReference type="InterPro" id="IPR032109">
    <property type="entry name" value="Big_3_5"/>
</dbReference>
<protein>
    <recommendedName>
        <fullName evidence="1">Bacterial Ig-like domain-containing protein</fullName>
    </recommendedName>
</protein>
<name>A0ABQ2HKG5_9MICO</name>
<dbReference type="Proteomes" id="UP000623461">
    <property type="component" value="Unassembled WGS sequence"/>
</dbReference>
<evidence type="ECO:0000313" key="3">
    <source>
        <dbReference type="Proteomes" id="UP000623461"/>
    </source>
</evidence>
<dbReference type="InterPro" id="IPR013783">
    <property type="entry name" value="Ig-like_fold"/>
</dbReference>
<accession>A0ABQ2HKG5</accession>
<gene>
    <name evidence="2" type="ORF">GCM10009721_06310</name>
</gene>
<feature type="domain" description="Bacterial Ig-like" evidence="1">
    <location>
        <begin position="89"/>
        <end position="182"/>
    </location>
</feature>
<reference evidence="3" key="1">
    <citation type="journal article" date="2019" name="Int. J. Syst. Evol. Microbiol.">
        <title>The Global Catalogue of Microorganisms (GCM) 10K type strain sequencing project: providing services to taxonomists for standard genome sequencing and annotation.</title>
        <authorList>
            <consortium name="The Broad Institute Genomics Platform"/>
            <consortium name="The Broad Institute Genome Sequencing Center for Infectious Disease"/>
            <person name="Wu L."/>
            <person name="Ma J."/>
        </authorList>
    </citation>
    <scope>NUCLEOTIDE SEQUENCE [LARGE SCALE GENOMIC DNA]</scope>
    <source>
        <strain evidence="3">JCM 1365</strain>
    </source>
</reference>
<feature type="domain" description="Bacterial Ig-like" evidence="1">
    <location>
        <begin position="2"/>
        <end position="81"/>
    </location>
</feature>
<comment type="caution">
    <text evidence="2">The sequence shown here is derived from an EMBL/GenBank/DDBJ whole genome shotgun (WGS) entry which is preliminary data.</text>
</comment>